<keyword evidence="2" id="KW-1185">Reference proteome</keyword>
<dbReference type="Pfam" id="PF08859">
    <property type="entry name" value="DGC"/>
    <property type="match status" value="1"/>
</dbReference>
<evidence type="ECO:0000313" key="1">
    <source>
        <dbReference type="EMBL" id="EHQ36344.1"/>
    </source>
</evidence>
<dbReference type="STRING" id="937775.Metlim_2288"/>
<dbReference type="Proteomes" id="UP000005741">
    <property type="component" value="Chromosome"/>
</dbReference>
<protein>
    <submittedName>
        <fullName evidence="1">DGC domain protein</fullName>
    </submittedName>
</protein>
<accession>H1Z1Z9</accession>
<proteinExistence type="predicted"/>
<reference evidence="1 2" key="1">
    <citation type="submission" date="2011-10" db="EMBL/GenBank/DDBJ databases">
        <title>The Improved High-Quality Draft genome of Methanoplanus limicola DSM 2279.</title>
        <authorList>
            <consortium name="US DOE Joint Genome Institute (JGI-PGF)"/>
            <person name="Lucas S."/>
            <person name="Copeland A."/>
            <person name="Lapidus A."/>
            <person name="Glavina del Rio T."/>
            <person name="Dalin E."/>
            <person name="Tice H."/>
            <person name="Bruce D."/>
            <person name="Goodwin L."/>
            <person name="Pitluck S."/>
            <person name="Peters L."/>
            <person name="Mikhailova N."/>
            <person name="Lu M."/>
            <person name="Kyrpides N."/>
            <person name="Mavromatis K."/>
            <person name="Ivanova N."/>
            <person name="Markowitz V."/>
            <person name="Cheng J.-F."/>
            <person name="Hugenholtz P."/>
            <person name="Woyke T."/>
            <person name="Wu D."/>
            <person name="Wirth R."/>
            <person name="Brambilla E.-M."/>
            <person name="Klenk H.-P."/>
            <person name="Eisen J.A."/>
        </authorList>
    </citation>
    <scope>NUCLEOTIDE SEQUENCE [LARGE SCALE GENOMIC DNA]</scope>
    <source>
        <strain evidence="1 2">DSM 2279</strain>
    </source>
</reference>
<name>H1Z1Z9_9EURY</name>
<dbReference type="AlphaFoldDB" id="H1Z1Z9"/>
<sequence>MIDEKRDEKFKNLETLRCYFMTGKILVTCSGISSTGKLTLQAANSFILRNPGIFERHLSATAIDDKKSEMLKDNAFLVVLDGCSDCCSCKKIQKAGIEPDIHIIATELGIEKRGAEDPFFSEIDVVSRELKRQVNDQD</sequence>
<evidence type="ECO:0000313" key="2">
    <source>
        <dbReference type="Proteomes" id="UP000005741"/>
    </source>
</evidence>
<gene>
    <name evidence="1" type="ORF">Metlim_2288</name>
</gene>
<dbReference type="HOGENOM" id="CLU_143943_3_1_2"/>
<organism evidence="1 2">
    <name type="scientific">Methanoplanus limicola DSM 2279</name>
    <dbReference type="NCBI Taxonomy" id="937775"/>
    <lineage>
        <taxon>Archaea</taxon>
        <taxon>Methanobacteriati</taxon>
        <taxon>Methanobacteriota</taxon>
        <taxon>Stenosarchaea group</taxon>
        <taxon>Methanomicrobia</taxon>
        <taxon>Methanomicrobiales</taxon>
        <taxon>Methanomicrobiaceae</taxon>
        <taxon>Methanoplanus</taxon>
    </lineage>
</organism>
<dbReference type="InParanoid" id="H1Z1Z9"/>
<dbReference type="EMBL" id="CM001436">
    <property type="protein sequence ID" value="EHQ36344.1"/>
    <property type="molecule type" value="Genomic_DNA"/>
</dbReference>
<dbReference type="InterPro" id="IPR014958">
    <property type="entry name" value="DGC"/>
</dbReference>